<evidence type="ECO:0000313" key="8">
    <source>
        <dbReference type="Proteomes" id="UP000663864"/>
    </source>
</evidence>
<evidence type="ECO:0000313" key="4">
    <source>
        <dbReference type="EMBL" id="CAF1232638.1"/>
    </source>
</evidence>
<dbReference type="EMBL" id="CAJNOL010001413">
    <property type="protein sequence ID" value="CAF1354630.1"/>
    <property type="molecule type" value="Genomic_DNA"/>
</dbReference>
<protein>
    <submittedName>
        <fullName evidence="3">Uncharacterized protein</fullName>
    </submittedName>
</protein>
<dbReference type="EMBL" id="CAJNOU010001635">
    <property type="protein sequence ID" value="CAF1232638.1"/>
    <property type="molecule type" value="Genomic_DNA"/>
</dbReference>
<evidence type="ECO:0000313" key="9">
    <source>
        <dbReference type="Proteomes" id="UP000663870"/>
    </source>
</evidence>
<dbReference type="PANTHER" id="PTHR21255">
    <property type="entry name" value="T-COMPLEX-ASSOCIATED-TESTIS-EXPRESSED 1/ DYNEIN LIGHT CHAIN"/>
    <property type="match status" value="1"/>
</dbReference>
<accession>A0A814NRG9</accession>
<name>A0A814NRG9_9BILA</name>
<proteinExistence type="inferred from homology"/>
<dbReference type="Pfam" id="PF03645">
    <property type="entry name" value="Tctex-1"/>
    <property type="match status" value="1"/>
</dbReference>
<dbReference type="Proteomes" id="UP000663870">
    <property type="component" value="Unassembled WGS sequence"/>
</dbReference>
<dbReference type="GO" id="GO:0005737">
    <property type="term" value="C:cytoplasm"/>
    <property type="evidence" value="ECO:0007669"/>
    <property type="project" value="TreeGrafter"/>
</dbReference>
<dbReference type="EMBL" id="CAJOBE010000898">
    <property type="protein sequence ID" value="CAF3696765.1"/>
    <property type="molecule type" value="Genomic_DNA"/>
</dbReference>
<dbReference type="GO" id="GO:0045505">
    <property type="term" value="F:dynein intermediate chain binding"/>
    <property type="evidence" value="ECO:0007669"/>
    <property type="project" value="TreeGrafter"/>
</dbReference>
<dbReference type="AlphaFoldDB" id="A0A814NRG9"/>
<gene>
    <name evidence="7" type="ORF">FNK824_LOCUS8886</name>
    <name evidence="6" type="ORF">JBS370_LOCUS7027</name>
    <name evidence="5" type="ORF">JXQ802_LOCUS32281</name>
    <name evidence="4" type="ORF">SEV965_LOCUS22784</name>
    <name evidence="3" type="ORF">ZHD862_LOCUS17281</name>
</gene>
<dbReference type="GO" id="GO:0005868">
    <property type="term" value="C:cytoplasmic dynein complex"/>
    <property type="evidence" value="ECO:0007669"/>
    <property type="project" value="TreeGrafter"/>
</dbReference>
<comment type="caution">
    <text evidence="3">The sequence shown here is derived from an EMBL/GenBank/DDBJ whole genome shotgun (WGS) entry which is preliminary data.</text>
</comment>
<dbReference type="Proteomes" id="UP000663836">
    <property type="component" value="Unassembled WGS sequence"/>
</dbReference>
<evidence type="ECO:0000256" key="2">
    <source>
        <dbReference type="SAM" id="Phobius"/>
    </source>
</evidence>
<evidence type="ECO:0000313" key="6">
    <source>
        <dbReference type="EMBL" id="CAF3662902.1"/>
    </source>
</evidence>
<evidence type="ECO:0000313" key="7">
    <source>
        <dbReference type="EMBL" id="CAF3696765.1"/>
    </source>
</evidence>
<dbReference type="Proteomes" id="UP000663874">
    <property type="component" value="Unassembled WGS sequence"/>
</dbReference>
<dbReference type="EMBL" id="CAJOBD010000407">
    <property type="protein sequence ID" value="CAF3662902.1"/>
    <property type="molecule type" value="Genomic_DNA"/>
</dbReference>
<organism evidence="3 8">
    <name type="scientific">Rotaria sordida</name>
    <dbReference type="NCBI Taxonomy" id="392033"/>
    <lineage>
        <taxon>Eukaryota</taxon>
        <taxon>Metazoa</taxon>
        <taxon>Spiralia</taxon>
        <taxon>Gnathifera</taxon>
        <taxon>Rotifera</taxon>
        <taxon>Eurotatoria</taxon>
        <taxon>Bdelloidea</taxon>
        <taxon>Philodinida</taxon>
        <taxon>Philodinidae</taxon>
        <taxon>Rotaria</taxon>
    </lineage>
</organism>
<keyword evidence="2" id="KW-0472">Membrane</keyword>
<dbReference type="Proteomes" id="UP000663864">
    <property type="component" value="Unassembled WGS sequence"/>
</dbReference>
<dbReference type="GO" id="GO:0007018">
    <property type="term" value="P:microtubule-based movement"/>
    <property type="evidence" value="ECO:0007669"/>
    <property type="project" value="TreeGrafter"/>
</dbReference>
<keyword evidence="2" id="KW-1133">Transmembrane helix</keyword>
<sequence length="122" mass="14640">MSEDNNNNNNKIHLPIKIFNCQEVKKRIHEILHDNLHDKQYDLNQCNFLAKNLSNIIKNSLKIFGYERYKFIIQIIICQQHNENLQMISRSYWDSETDKFAQSIYINQFLICVATAFAVFYY</sequence>
<dbReference type="Gene3D" id="3.30.1140.40">
    <property type="entry name" value="Tctex-1"/>
    <property type="match status" value="1"/>
</dbReference>
<dbReference type="CDD" id="cd21459">
    <property type="entry name" value="DLC-like_TCTEX1D2"/>
    <property type="match status" value="1"/>
</dbReference>
<comment type="similarity">
    <text evidence="1">Belongs to the dynein light chain Tctex-type family.</text>
</comment>
<evidence type="ECO:0000313" key="3">
    <source>
        <dbReference type="EMBL" id="CAF1094867.1"/>
    </source>
</evidence>
<feature type="transmembrane region" description="Helical" evidence="2">
    <location>
        <begin position="104"/>
        <end position="121"/>
    </location>
</feature>
<dbReference type="PANTHER" id="PTHR21255:SF7">
    <property type="entry name" value="DYNEIN LIGHT CHAIN TCTEX-TYPE PROTEIN 2B"/>
    <property type="match status" value="1"/>
</dbReference>
<evidence type="ECO:0000313" key="5">
    <source>
        <dbReference type="EMBL" id="CAF1354630.1"/>
    </source>
</evidence>
<keyword evidence="2" id="KW-0812">Transmembrane</keyword>
<dbReference type="EMBL" id="CAJNOT010000851">
    <property type="protein sequence ID" value="CAF1094867.1"/>
    <property type="molecule type" value="Genomic_DNA"/>
</dbReference>
<dbReference type="InterPro" id="IPR038586">
    <property type="entry name" value="Tctex-1-like_sf"/>
</dbReference>
<keyword evidence="9" id="KW-1185">Reference proteome</keyword>
<dbReference type="Proteomes" id="UP000663889">
    <property type="component" value="Unassembled WGS sequence"/>
</dbReference>
<evidence type="ECO:0000256" key="1">
    <source>
        <dbReference type="ARBA" id="ARBA00005361"/>
    </source>
</evidence>
<reference evidence="3" key="1">
    <citation type="submission" date="2021-02" db="EMBL/GenBank/DDBJ databases">
        <authorList>
            <person name="Nowell W R."/>
        </authorList>
    </citation>
    <scope>NUCLEOTIDE SEQUENCE</scope>
</reference>
<dbReference type="InterPro" id="IPR005334">
    <property type="entry name" value="Tctex-1-like"/>
</dbReference>